<keyword evidence="5" id="KW-1185">Reference proteome</keyword>
<evidence type="ECO:0000256" key="2">
    <source>
        <dbReference type="ARBA" id="ARBA00022679"/>
    </source>
</evidence>
<keyword evidence="1" id="KW-0328">Glycosyltransferase</keyword>
<dbReference type="InterPro" id="IPR050194">
    <property type="entry name" value="Glycosyltransferase_grp1"/>
</dbReference>
<dbReference type="GO" id="GO:1901137">
    <property type="term" value="P:carbohydrate derivative biosynthetic process"/>
    <property type="evidence" value="ECO:0007669"/>
    <property type="project" value="UniProtKB-ARBA"/>
</dbReference>
<dbReference type="EMBL" id="LT629757">
    <property type="protein sequence ID" value="SDT01870.1"/>
    <property type="molecule type" value="Genomic_DNA"/>
</dbReference>
<dbReference type="AlphaFoldDB" id="A0A1H1WYM7"/>
<dbReference type="PANTHER" id="PTHR45947">
    <property type="entry name" value="SULFOQUINOVOSYL TRANSFERASE SQD2"/>
    <property type="match status" value="1"/>
</dbReference>
<feature type="domain" description="Glycosyltransferase subfamily 4-like N-terminal" evidence="3">
    <location>
        <begin position="17"/>
        <end position="199"/>
    </location>
</feature>
<protein>
    <submittedName>
        <fullName evidence="4">Glycosyltransferase involved in cell wall bisynthesis</fullName>
    </submittedName>
</protein>
<gene>
    <name evidence="4" type="ORF">SAMN04488570_3307</name>
</gene>
<dbReference type="RefSeq" id="WP_091731916.1">
    <property type="nucleotide sequence ID" value="NZ_LT629757.1"/>
</dbReference>
<evidence type="ECO:0000313" key="5">
    <source>
        <dbReference type="Proteomes" id="UP000198859"/>
    </source>
</evidence>
<dbReference type="GO" id="GO:0016757">
    <property type="term" value="F:glycosyltransferase activity"/>
    <property type="evidence" value="ECO:0007669"/>
    <property type="project" value="UniProtKB-KW"/>
</dbReference>
<reference evidence="5" key="1">
    <citation type="submission" date="2016-10" db="EMBL/GenBank/DDBJ databases">
        <authorList>
            <person name="Varghese N."/>
            <person name="Submissions S."/>
        </authorList>
    </citation>
    <scope>NUCLEOTIDE SEQUENCE [LARGE SCALE GENOMIC DNA]</scope>
    <source>
        <strain evidence="5">DSM 22127</strain>
    </source>
</reference>
<name>A0A1H1WYM7_9ACTN</name>
<dbReference type="Pfam" id="PF13692">
    <property type="entry name" value="Glyco_trans_1_4"/>
    <property type="match status" value="1"/>
</dbReference>
<organism evidence="4 5">
    <name type="scientific">Nocardioides scoriae</name>
    <dbReference type="NCBI Taxonomy" id="642780"/>
    <lineage>
        <taxon>Bacteria</taxon>
        <taxon>Bacillati</taxon>
        <taxon>Actinomycetota</taxon>
        <taxon>Actinomycetes</taxon>
        <taxon>Propionibacteriales</taxon>
        <taxon>Nocardioidaceae</taxon>
        <taxon>Nocardioides</taxon>
    </lineage>
</organism>
<proteinExistence type="predicted"/>
<dbReference type="CDD" id="cd03801">
    <property type="entry name" value="GT4_PimA-like"/>
    <property type="match status" value="1"/>
</dbReference>
<dbReference type="Pfam" id="PF13439">
    <property type="entry name" value="Glyco_transf_4"/>
    <property type="match status" value="1"/>
</dbReference>
<keyword evidence="2 4" id="KW-0808">Transferase</keyword>
<evidence type="ECO:0000256" key="1">
    <source>
        <dbReference type="ARBA" id="ARBA00022676"/>
    </source>
</evidence>
<dbReference type="Proteomes" id="UP000198859">
    <property type="component" value="Chromosome I"/>
</dbReference>
<dbReference type="SUPFAM" id="SSF53756">
    <property type="entry name" value="UDP-Glycosyltransferase/glycogen phosphorylase"/>
    <property type="match status" value="1"/>
</dbReference>
<dbReference type="Gene3D" id="3.40.50.2000">
    <property type="entry name" value="Glycogen Phosphorylase B"/>
    <property type="match status" value="2"/>
</dbReference>
<dbReference type="InterPro" id="IPR028098">
    <property type="entry name" value="Glyco_trans_4-like_N"/>
</dbReference>
<evidence type="ECO:0000259" key="3">
    <source>
        <dbReference type="Pfam" id="PF13439"/>
    </source>
</evidence>
<dbReference type="STRING" id="642780.SAMN04488570_3307"/>
<accession>A0A1H1WYM7</accession>
<evidence type="ECO:0000313" key="4">
    <source>
        <dbReference type="EMBL" id="SDT01870.1"/>
    </source>
</evidence>
<sequence>MRVALVHSYYGEDQPSGENTAVDQQATLLRRSGHEVLVVARRTDDLRSRPGYAVRAGASTATGVGPSPVRALHAFGPDVVHVHNLFPNWGRRWLSTWTGPLVTTLHNFRSVCAAGTLTRDGRPCDDCPRGTSLSAVRHACYRGSRLASVPLAIATRRPAEDTALVRRSTRVIVLSEVARRTFSDLGVAPEKLRCLPNFVPRPEARDPRVPREGWVYLGRLSAEKGLDQVLPHWPAAHALDVYGDGPLRDRVVQLAPPGVRVHGSVPTSAVSGILGRARGLVFPSVWLEGSPLVYAEALAHGVPVVAAAGSSVADDVERHGTGLVYHEPTQVAAALERVEQSWDACSASATARHREAFSPEVWLRGLLDVYADAIRSHRVATRG</sequence>
<dbReference type="PANTHER" id="PTHR45947:SF13">
    <property type="entry name" value="TRANSFERASE"/>
    <property type="match status" value="1"/>
</dbReference>
<dbReference type="OrthoDB" id="9787111at2"/>